<comment type="caution">
    <text evidence="4">The sequence shown here is derived from an EMBL/GenBank/DDBJ whole genome shotgun (WGS) entry which is preliminary data.</text>
</comment>
<feature type="region of interest" description="Disordered" evidence="1">
    <location>
        <begin position="308"/>
        <end position="344"/>
    </location>
</feature>
<dbReference type="Proteomes" id="UP001147746">
    <property type="component" value="Unassembled WGS sequence"/>
</dbReference>
<feature type="region of interest" description="Disordered" evidence="1">
    <location>
        <begin position="380"/>
        <end position="409"/>
    </location>
</feature>
<evidence type="ECO:0000256" key="1">
    <source>
        <dbReference type="SAM" id="MobiDB-lite"/>
    </source>
</evidence>
<evidence type="ECO:0000256" key="3">
    <source>
        <dbReference type="SAM" id="SignalP"/>
    </source>
</evidence>
<reference evidence="4" key="1">
    <citation type="submission" date="2022-12" db="EMBL/GenBank/DDBJ databases">
        <authorList>
            <person name="Petersen C."/>
        </authorList>
    </citation>
    <scope>NUCLEOTIDE SEQUENCE</scope>
    <source>
        <strain evidence="4">IBT 21472</strain>
    </source>
</reference>
<feature type="chain" id="PRO_5041196771" evidence="3">
    <location>
        <begin position="31"/>
        <end position="409"/>
    </location>
</feature>
<sequence length="409" mass="43775">MARMTVGIVQGRWSVLLVLTLMATIHTSHAFGSFELLPRSSDSCPTSYDSCGGNLPSDFCCSSSSTCISLDDATSAICCPSGASCDYISPIVCDVQQQNATTHPKNSVKTTRLDDSLPTCGEACCPFGYTCQGNSTCALDKATSSTGTSTPTTTTSSTSTDTLSTIDTATTGVTFTSVPSSSASASKETTNSATLASSCPSFPSKAVAAGFFPGAIFGAVLVLIITTCFRRRAKKKEQQEMPWEPKLKAWSQRSSTGGVIGISRPILSEDYGRSDFLLHPSPARRSYLSSRSTKSRLHRTGSRVRSLFSNGAPRLDKDAPPVPPCPITPPQQRQPSTESIKIYSPPGAFAQSRKFLGPEPYPLTLARPDTTFTDLMQVVGFNDPKGNPTYKVTVEEEKEEKERTQSKRS</sequence>
<evidence type="ECO:0000313" key="4">
    <source>
        <dbReference type="EMBL" id="KAJ5311763.1"/>
    </source>
</evidence>
<organism evidence="4 5">
    <name type="scientific">Penicillium atrosanguineum</name>
    <dbReference type="NCBI Taxonomy" id="1132637"/>
    <lineage>
        <taxon>Eukaryota</taxon>
        <taxon>Fungi</taxon>
        <taxon>Dikarya</taxon>
        <taxon>Ascomycota</taxon>
        <taxon>Pezizomycotina</taxon>
        <taxon>Eurotiomycetes</taxon>
        <taxon>Eurotiomycetidae</taxon>
        <taxon>Eurotiales</taxon>
        <taxon>Aspergillaceae</taxon>
        <taxon>Penicillium</taxon>
    </lineage>
</organism>
<keyword evidence="2" id="KW-0812">Transmembrane</keyword>
<gene>
    <name evidence="4" type="ORF">N7476_007623</name>
</gene>
<evidence type="ECO:0000256" key="2">
    <source>
        <dbReference type="SAM" id="Phobius"/>
    </source>
</evidence>
<feature type="region of interest" description="Disordered" evidence="1">
    <location>
        <begin position="143"/>
        <end position="163"/>
    </location>
</feature>
<keyword evidence="3" id="KW-0732">Signal</keyword>
<dbReference type="AlphaFoldDB" id="A0A9W9PW44"/>
<protein>
    <submittedName>
        <fullName evidence="4">Uncharacterized protein</fullName>
    </submittedName>
</protein>
<reference evidence="4" key="2">
    <citation type="journal article" date="2023" name="IMA Fungus">
        <title>Comparative genomic study of the Penicillium genus elucidates a diverse pangenome and 15 lateral gene transfer events.</title>
        <authorList>
            <person name="Petersen C."/>
            <person name="Sorensen T."/>
            <person name="Nielsen M.R."/>
            <person name="Sondergaard T.E."/>
            <person name="Sorensen J.L."/>
            <person name="Fitzpatrick D.A."/>
            <person name="Frisvad J.C."/>
            <person name="Nielsen K.L."/>
        </authorList>
    </citation>
    <scope>NUCLEOTIDE SEQUENCE</scope>
    <source>
        <strain evidence="4">IBT 21472</strain>
    </source>
</reference>
<feature type="compositionally biased region" description="Basic and acidic residues" evidence="1">
    <location>
        <begin position="400"/>
        <end position="409"/>
    </location>
</feature>
<feature type="signal peptide" evidence="3">
    <location>
        <begin position="1"/>
        <end position="30"/>
    </location>
</feature>
<keyword evidence="5" id="KW-1185">Reference proteome</keyword>
<proteinExistence type="predicted"/>
<dbReference type="OrthoDB" id="5338512at2759"/>
<accession>A0A9W9PW44</accession>
<evidence type="ECO:0000313" key="5">
    <source>
        <dbReference type="Proteomes" id="UP001147746"/>
    </source>
</evidence>
<keyword evidence="2" id="KW-0472">Membrane</keyword>
<keyword evidence="2" id="KW-1133">Transmembrane helix</keyword>
<dbReference type="EMBL" id="JAPZBO010000007">
    <property type="protein sequence ID" value="KAJ5311763.1"/>
    <property type="molecule type" value="Genomic_DNA"/>
</dbReference>
<name>A0A9W9PW44_9EURO</name>
<feature type="compositionally biased region" description="Pro residues" evidence="1">
    <location>
        <begin position="320"/>
        <end position="329"/>
    </location>
</feature>
<feature type="transmembrane region" description="Helical" evidence="2">
    <location>
        <begin position="206"/>
        <end position="229"/>
    </location>
</feature>